<gene>
    <name evidence="1" type="ORF">LCGC14_1272200</name>
</gene>
<dbReference type="InterPro" id="IPR024079">
    <property type="entry name" value="MetalloPept_cat_dom_sf"/>
</dbReference>
<reference evidence="1" key="1">
    <citation type="journal article" date="2015" name="Nature">
        <title>Complex archaea that bridge the gap between prokaryotes and eukaryotes.</title>
        <authorList>
            <person name="Spang A."/>
            <person name="Saw J.H."/>
            <person name="Jorgensen S.L."/>
            <person name="Zaremba-Niedzwiedzka K."/>
            <person name="Martijn J."/>
            <person name="Lind A.E."/>
            <person name="van Eijk R."/>
            <person name="Schleper C."/>
            <person name="Guy L."/>
            <person name="Ettema T.J."/>
        </authorList>
    </citation>
    <scope>NUCLEOTIDE SEQUENCE</scope>
</reference>
<comment type="caution">
    <text evidence="1">The sequence shown here is derived from an EMBL/GenBank/DDBJ whole genome shotgun (WGS) entry which is preliminary data.</text>
</comment>
<proteinExistence type="predicted"/>
<protein>
    <submittedName>
        <fullName evidence="1">Uncharacterized protein</fullName>
    </submittedName>
</protein>
<evidence type="ECO:0000313" key="1">
    <source>
        <dbReference type="EMBL" id="KKM87107.1"/>
    </source>
</evidence>
<organism evidence="1">
    <name type="scientific">marine sediment metagenome</name>
    <dbReference type="NCBI Taxonomy" id="412755"/>
    <lineage>
        <taxon>unclassified sequences</taxon>
        <taxon>metagenomes</taxon>
        <taxon>ecological metagenomes</taxon>
    </lineage>
</organism>
<sequence length="122" mass="15036">MKQLKQPTDYTIEIKKSSWFGPFGYYYSSRKLIEIFPPKIIPVWFGIRKWFINITLNHEFGHTYGIRGCPKPWCLMFEAQTWKEKWKDIWWERVLMAFFTVFNRFDFCKECSKKLNKFLERV</sequence>
<dbReference type="EMBL" id="LAZR01007152">
    <property type="protein sequence ID" value="KKM87107.1"/>
    <property type="molecule type" value="Genomic_DNA"/>
</dbReference>
<name>A0A0F9P0Q8_9ZZZZ</name>
<accession>A0A0F9P0Q8</accession>
<dbReference type="SUPFAM" id="SSF55486">
    <property type="entry name" value="Metalloproteases ('zincins'), catalytic domain"/>
    <property type="match status" value="1"/>
</dbReference>
<dbReference type="GO" id="GO:0008237">
    <property type="term" value="F:metallopeptidase activity"/>
    <property type="evidence" value="ECO:0007669"/>
    <property type="project" value="InterPro"/>
</dbReference>
<dbReference type="Gene3D" id="3.40.390.10">
    <property type="entry name" value="Collagenase (Catalytic Domain)"/>
    <property type="match status" value="1"/>
</dbReference>
<dbReference type="AlphaFoldDB" id="A0A0F9P0Q8"/>